<accession>A0A1M6TAD3</accession>
<protein>
    <submittedName>
        <fullName evidence="1">Uncharacterized protein</fullName>
    </submittedName>
</protein>
<dbReference type="OrthoDB" id="6166881at2"/>
<name>A0A1M6TAD3_9GAMM</name>
<proteinExistence type="predicted"/>
<reference evidence="2" key="1">
    <citation type="submission" date="2016-11" db="EMBL/GenBank/DDBJ databases">
        <authorList>
            <person name="Varghese N."/>
            <person name="Submissions S."/>
        </authorList>
    </citation>
    <scope>NUCLEOTIDE SEQUENCE [LARGE SCALE GENOMIC DNA]</scope>
    <source>
        <strain evidence="2">ALO Sharm</strain>
    </source>
</reference>
<sequence length="134" mass="15481">MTDPDIIDAMIQQVRDQCPGLAIVDEAWFAAPIDNFDDQTPAALIYLAEDSASGDMETIRPTQRITLSYGIWLVCKRPDFRPQRHAIRQALFGHVFTERHDATAYRGGQTTDIRGELIWWREFWNVDTWLRGTQ</sequence>
<dbReference type="AlphaFoldDB" id="A0A1M6TAD3"/>
<organism evidence="1 2">
    <name type="scientific">Halomonas caseinilytica</name>
    <dbReference type="NCBI Taxonomy" id="438744"/>
    <lineage>
        <taxon>Bacteria</taxon>
        <taxon>Pseudomonadati</taxon>
        <taxon>Pseudomonadota</taxon>
        <taxon>Gammaproteobacteria</taxon>
        <taxon>Oceanospirillales</taxon>
        <taxon>Halomonadaceae</taxon>
        <taxon>Halomonas</taxon>
    </lineage>
</organism>
<dbReference type="Pfam" id="PF23840">
    <property type="entry name" value="Phage_tail_terminator"/>
    <property type="match status" value="1"/>
</dbReference>
<dbReference type="Proteomes" id="UP000184248">
    <property type="component" value="Unassembled WGS sequence"/>
</dbReference>
<gene>
    <name evidence="1" type="ORF">SAMN05192556_103267</name>
</gene>
<dbReference type="EMBL" id="FRAL01000003">
    <property type="protein sequence ID" value="SHK53854.1"/>
    <property type="molecule type" value="Genomic_DNA"/>
</dbReference>
<evidence type="ECO:0000313" key="2">
    <source>
        <dbReference type="Proteomes" id="UP000184248"/>
    </source>
</evidence>
<dbReference type="RefSeq" id="WP_064699327.1">
    <property type="nucleotide sequence ID" value="NZ_BDEO01000006.1"/>
</dbReference>
<keyword evidence="2" id="KW-1185">Reference proteome</keyword>
<dbReference type="InterPro" id="IPR056912">
    <property type="entry name" value="Phage_JBD30_tail_term-like"/>
</dbReference>
<evidence type="ECO:0000313" key="1">
    <source>
        <dbReference type="EMBL" id="SHK53854.1"/>
    </source>
</evidence>